<dbReference type="CDD" id="cd00431">
    <property type="entry name" value="cysteine_hydrolases"/>
    <property type="match status" value="1"/>
</dbReference>
<organism evidence="3 4">
    <name type="scientific">Aerophobetes bacterium</name>
    <dbReference type="NCBI Taxonomy" id="2030807"/>
    <lineage>
        <taxon>Bacteria</taxon>
        <taxon>Candidatus Aerophobota</taxon>
    </lineage>
</organism>
<dbReference type="PANTHER" id="PTHR43540">
    <property type="entry name" value="PEROXYUREIDOACRYLATE/UREIDOACRYLATE AMIDOHYDROLASE-RELATED"/>
    <property type="match status" value="1"/>
</dbReference>
<proteinExistence type="predicted"/>
<evidence type="ECO:0000313" key="3">
    <source>
        <dbReference type="EMBL" id="TET94258.1"/>
    </source>
</evidence>
<feature type="domain" description="Isochorismatase-like" evidence="2">
    <location>
        <begin position="5"/>
        <end position="165"/>
    </location>
</feature>
<dbReference type="AlphaFoldDB" id="A0A523YS17"/>
<dbReference type="EMBL" id="SOIJ01000021">
    <property type="protein sequence ID" value="TET94258.1"/>
    <property type="molecule type" value="Genomic_DNA"/>
</dbReference>
<dbReference type="Pfam" id="PF00857">
    <property type="entry name" value="Isochorismatase"/>
    <property type="match status" value="1"/>
</dbReference>
<evidence type="ECO:0000259" key="2">
    <source>
        <dbReference type="Pfam" id="PF00857"/>
    </source>
</evidence>
<name>A0A523YS17_UNCAE</name>
<reference evidence="3 4" key="1">
    <citation type="submission" date="2019-03" db="EMBL/GenBank/DDBJ databases">
        <title>Metabolic potential of uncultured bacteria and archaea associated with petroleum seepage in deep-sea sediments.</title>
        <authorList>
            <person name="Dong X."/>
            <person name="Hubert C."/>
        </authorList>
    </citation>
    <scope>NUCLEOTIDE SEQUENCE [LARGE SCALE GENOMIC DNA]</scope>
    <source>
        <strain evidence="3">E29_bin28</strain>
    </source>
</reference>
<dbReference type="GO" id="GO:0008908">
    <property type="term" value="F:isochorismatase activity"/>
    <property type="evidence" value="ECO:0007669"/>
    <property type="project" value="InterPro"/>
</dbReference>
<evidence type="ECO:0000313" key="4">
    <source>
        <dbReference type="Proteomes" id="UP000316925"/>
    </source>
</evidence>
<dbReference type="PRINTS" id="PR01398">
    <property type="entry name" value="ISCHRISMTASE"/>
</dbReference>
<evidence type="ECO:0000256" key="1">
    <source>
        <dbReference type="ARBA" id="ARBA00022801"/>
    </source>
</evidence>
<comment type="caution">
    <text evidence="3">The sequence shown here is derived from an EMBL/GenBank/DDBJ whole genome shotgun (WGS) entry which is preliminary data.</text>
</comment>
<dbReference type="InterPro" id="IPR050272">
    <property type="entry name" value="Isochorismatase-like_hydrls"/>
</dbReference>
<sequence length="172" mass="19583">MAREALLVMEMLKDFVERGAPLEVPSARKILPKVKLRIEEARKKGIPVIYICDAHRAQDEEFKRWPAHAILGTKGAEVVEELKPQKTDFVVKKRRYSGFLGTDLDLLLKELKVEKLHLTGVLTNICVFFTAAEAAMRGYEVVVYRDSVATLSEKHHKFALDQLDQVLKIKVV</sequence>
<dbReference type="Proteomes" id="UP000316925">
    <property type="component" value="Unassembled WGS sequence"/>
</dbReference>
<dbReference type="PANTHER" id="PTHR43540:SF6">
    <property type="entry name" value="ISOCHORISMATASE-LIKE DOMAIN-CONTAINING PROTEIN"/>
    <property type="match status" value="1"/>
</dbReference>
<dbReference type="InterPro" id="IPR036380">
    <property type="entry name" value="Isochorismatase-like_sf"/>
</dbReference>
<gene>
    <name evidence="3" type="ORF">E3J33_00410</name>
</gene>
<dbReference type="InterPro" id="IPR016291">
    <property type="entry name" value="Isochorismatase"/>
</dbReference>
<protein>
    <submittedName>
        <fullName evidence="3">Cysteine hydrolase</fullName>
    </submittedName>
</protein>
<dbReference type="SUPFAM" id="SSF52499">
    <property type="entry name" value="Isochorismatase-like hydrolases"/>
    <property type="match status" value="1"/>
</dbReference>
<dbReference type="Gene3D" id="3.40.50.850">
    <property type="entry name" value="Isochorismatase-like"/>
    <property type="match status" value="1"/>
</dbReference>
<accession>A0A523YS17</accession>
<dbReference type="InterPro" id="IPR000868">
    <property type="entry name" value="Isochorismatase-like_dom"/>
</dbReference>
<keyword evidence="1 3" id="KW-0378">Hydrolase</keyword>